<dbReference type="OrthoDB" id="2901948at2"/>
<comment type="caution">
    <text evidence="2">The sequence shown here is derived from an EMBL/GenBank/DDBJ whole genome shotgun (WGS) entry which is preliminary data.</text>
</comment>
<evidence type="ECO:0000256" key="1">
    <source>
        <dbReference type="SAM" id="Phobius"/>
    </source>
</evidence>
<dbReference type="RefSeq" id="WP_147208403.1">
    <property type="nucleotide sequence ID" value="NZ_BJYM01000002.1"/>
</dbReference>
<reference evidence="2 3" key="1">
    <citation type="submission" date="2019-07" db="EMBL/GenBank/DDBJ databases">
        <title>Whole genome shotgun sequence of Oceanobacillus sojae NBRC 105379.</title>
        <authorList>
            <person name="Hosoyama A."/>
            <person name="Uohara A."/>
            <person name="Ohji S."/>
            <person name="Ichikawa N."/>
        </authorList>
    </citation>
    <scope>NUCLEOTIDE SEQUENCE [LARGE SCALE GENOMIC DNA]</scope>
    <source>
        <strain evidence="2 3">NBRC 105379</strain>
    </source>
</reference>
<organism evidence="2 3">
    <name type="scientific">Oceanobacillus sojae</name>
    <dbReference type="NCBI Taxonomy" id="582851"/>
    <lineage>
        <taxon>Bacteria</taxon>
        <taxon>Bacillati</taxon>
        <taxon>Bacillota</taxon>
        <taxon>Bacilli</taxon>
        <taxon>Bacillales</taxon>
        <taxon>Bacillaceae</taxon>
        <taxon>Oceanobacillus</taxon>
    </lineage>
</organism>
<keyword evidence="1" id="KW-0472">Membrane</keyword>
<sequence length="148" mass="17357">MKHYQYTTSKFVTTVLLPLIIMIGLLIWGILLLLSGEQTPFAQLLIYGSAILLFFSIIGIHTPGWIKLDDEKIILHAFFVTHEFYWKELSFVQLRVYQQTGKLYIRLGTNKFIKGRYWITSDIKGYDNLFEELKTKSFVEKKISSVKR</sequence>
<proteinExistence type="predicted"/>
<dbReference type="EMBL" id="BJYM01000002">
    <property type="protein sequence ID" value="GEN85820.1"/>
    <property type="molecule type" value="Genomic_DNA"/>
</dbReference>
<feature type="transmembrane region" description="Helical" evidence="1">
    <location>
        <begin position="41"/>
        <end position="60"/>
    </location>
</feature>
<keyword evidence="1" id="KW-1133">Transmembrane helix</keyword>
<protein>
    <submittedName>
        <fullName evidence="2">Uncharacterized protein</fullName>
    </submittedName>
</protein>
<evidence type="ECO:0000313" key="2">
    <source>
        <dbReference type="EMBL" id="GEN85820.1"/>
    </source>
</evidence>
<dbReference type="AlphaFoldDB" id="A0A511ZEF0"/>
<name>A0A511ZEF0_9BACI</name>
<evidence type="ECO:0000313" key="3">
    <source>
        <dbReference type="Proteomes" id="UP000321558"/>
    </source>
</evidence>
<keyword evidence="1" id="KW-0812">Transmembrane</keyword>
<keyword evidence="3" id="KW-1185">Reference proteome</keyword>
<accession>A0A511ZEF0</accession>
<feature type="transmembrane region" description="Helical" evidence="1">
    <location>
        <begin position="12"/>
        <end position="35"/>
    </location>
</feature>
<dbReference type="Proteomes" id="UP000321558">
    <property type="component" value="Unassembled WGS sequence"/>
</dbReference>
<gene>
    <name evidence="2" type="ORF">OSO01_05590</name>
</gene>